<evidence type="ECO:0000313" key="2">
    <source>
        <dbReference type="Proteomes" id="UP001152888"/>
    </source>
</evidence>
<name>A0A9P0LHS5_ACAOB</name>
<organism evidence="1 2">
    <name type="scientific">Acanthoscelides obtectus</name>
    <name type="common">Bean weevil</name>
    <name type="synonym">Bruchus obtectus</name>
    <dbReference type="NCBI Taxonomy" id="200917"/>
    <lineage>
        <taxon>Eukaryota</taxon>
        <taxon>Metazoa</taxon>
        <taxon>Ecdysozoa</taxon>
        <taxon>Arthropoda</taxon>
        <taxon>Hexapoda</taxon>
        <taxon>Insecta</taxon>
        <taxon>Pterygota</taxon>
        <taxon>Neoptera</taxon>
        <taxon>Endopterygota</taxon>
        <taxon>Coleoptera</taxon>
        <taxon>Polyphaga</taxon>
        <taxon>Cucujiformia</taxon>
        <taxon>Chrysomeloidea</taxon>
        <taxon>Chrysomelidae</taxon>
        <taxon>Bruchinae</taxon>
        <taxon>Bruchini</taxon>
        <taxon>Acanthoscelides</taxon>
    </lineage>
</organism>
<sequence length="35" mass="4403">MCCHLSNDGTTNFRLVDRLVWIWQPFEYHVFRDFR</sequence>
<dbReference type="AlphaFoldDB" id="A0A9P0LHS5"/>
<proteinExistence type="predicted"/>
<accession>A0A9P0LHS5</accession>
<evidence type="ECO:0000313" key="1">
    <source>
        <dbReference type="EMBL" id="CAH1997064.1"/>
    </source>
</evidence>
<reference evidence="1" key="1">
    <citation type="submission" date="2022-03" db="EMBL/GenBank/DDBJ databases">
        <authorList>
            <person name="Sayadi A."/>
        </authorList>
    </citation>
    <scope>NUCLEOTIDE SEQUENCE</scope>
</reference>
<dbReference type="EMBL" id="CAKOFQ010007277">
    <property type="protein sequence ID" value="CAH1997064.1"/>
    <property type="molecule type" value="Genomic_DNA"/>
</dbReference>
<comment type="caution">
    <text evidence="1">The sequence shown here is derived from an EMBL/GenBank/DDBJ whole genome shotgun (WGS) entry which is preliminary data.</text>
</comment>
<gene>
    <name evidence="1" type="ORF">ACAOBT_LOCUS23514</name>
</gene>
<protein>
    <submittedName>
        <fullName evidence="1">Uncharacterized protein</fullName>
    </submittedName>
</protein>
<dbReference type="Proteomes" id="UP001152888">
    <property type="component" value="Unassembled WGS sequence"/>
</dbReference>
<keyword evidence="2" id="KW-1185">Reference proteome</keyword>